<dbReference type="SMART" id="SM01177">
    <property type="entry name" value="DUF4210"/>
    <property type="match status" value="1"/>
</dbReference>
<gene>
    <name evidence="3" type="ORF">HDU87_000983</name>
</gene>
<dbReference type="InterPro" id="IPR036570">
    <property type="entry name" value="HORMA_dom_sf"/>
</dbReference>
<feature type="compositionally biased region" description="Low complexity" evidence="1">
    <location>
        <begin position="50"/>
        <end position="61"/>
    </location>
</feature>
<dbReference type="PANTHER" id="PTHR13199">
    <property type="entry name" value="GH03947P"/>
    <property type="match status" value="1"/>
</dbReference>
<proteinExistence type="predicted"/>
<protein>
    <recommendedName>
        <fullName evidence="2">Atos-like conserved domain-containing protein</fullName>
    </recommendedName>
</protein>
<evidence type="ECO:0000313" key="4">
    <source>
        <dbReference type="Proteomes" id="UP001212152"/>
    </source>
</evidence>
<feature type="region of interest" description="Disordered" evidence="1">
    <location>
        <begin position="1"/>
        <end position="69"/>
    </location>
</feature>
<organism evidence="3 4">
    <name type="scientific">Geranomyces variabilis</name>
    <dbReference type="NCBI Taxonomy" id="109894"/>
    <lineage>
        <taxon>Eukaryota</taxon>
        <taxon>Fungi</taxon>
        <taxon>Fungi incertae sedis</taxon>
        <taxon>Chytridiomycota</taxon>
        <taxon>Chytridiomycota incertae sedis</taxon>
        <taxon>Chytridiomycetes</taxon>
        <taxon>Spizellomycetales</taxon>
        <taxon>Powellomycetaceae</taxon>
        <taxon>Geranomyces</taxon>
    </lineage>
</organism>
<dbReference type="PANTHER" id="PTHR13199:SF11">
    <property type="entry name" value="PROTEIN ATOSSA"/>
    <property type="match status" value="1"/>
</dbReference>
<evidence type="ECO:0000256" key="1">
    <source>
        <dbReference type="SAM" id="MobiDB-lite"/>
    </source>
</evidence>
<keyword evidence="4" id="KW-1185">Reference proteome</keyword>
<feature type="compositionally biased region" description="Low complexity" evidence="1">
    <location>
        <begin position="808"/>
        <end position="838"/>
    </location>
</feature>
<name>A0AAD5TH45_9FUNG</name>
<feature type="compositionally biased region" description="Polar residues" evidence="1">
    <location>
        <begin position="7"/>
        <end position="16"/>
    </location>
</feature>
<dbReference type="Proteomes" id="UP001212152">
    <property type="component" value="Unassembled WGS sequence"/>
</dbReference>
<dbReference type="Pfam" id="PF13915">
    <property type="entry name" value="DUF4210"/>
    <property type="match status" value="1"/>
</dbReference>
<accession>A0AAD5TH45</accession>
<feature type="region of interest" description="Disordered" evidence="1">
    <location>
        <begin position="741"/>
        <end position="760"/>
    </location>
</feature>
<sequence length="916" mass="97793">MPVDHSTLPNTMSLSQPRRPPDHPLHDSSSTGLVEQSQTRRQHYGDLHHPQQLLPSSHQPQAPLPPQQPTTQFISKIAQVVLRSRVRPPPAPLGFIDALVLAHHPEFWRNSVPVNIDIYLAASHTLLERWVVSYQPNPATAASPSFGSTASPALSSDQKRKADLTDLILMVQALYSYIRLMPLHALLADGAPLDKADLHYYVSTADGCPLSPSSDAGTSDGMASDVDSVEFDMCASSPLSSSSSSSSLSAAAVPDESLSPAIPPPPPPPAPTPIAFDLAAKLKVYKFRSASTASDGRLHLSVVYDASVAGMVPVSLSAAKVNRSPTKASGPPLLPFGPIAARQRTGSEAKAEGEPMDTDGGGFFERRRSSASLGSPFPSPTMQKRVLTFAHWKLTAAAVPSSPHNVDTAALPPLAPSSPPPALPLPPRANRSNPPLDLAIMIPDSDDGEGEGRPGSNTSSTRSMGIPYGEPMRYRSPGDAGFSFSSSLSTRGTRRPDLRIDIPPSPRFEHEMSEQLPRGAHRRRSLAHHHHHPSHHPHHSHHHHQTHHHHHRHHHNPHYHHHSQADKAPSPTTTIRSIDIPLPALTSGGFSSFSPSSGHHFLHAQRPPNGSYGSHSTTPSDLFGALVGSYEQSILSGRMSALPSKPLRFIAEIGAMAHGRCPPGLRCPPHLAVPFDAFFYEVGEEEAVTPYVGSVNVGEAAANAERKAKEEAATAAANTSATATAEGEDVCVVAAAKAREGGEGFDNSSSKCRDNEQLSRGYRIPPKGQLQIVIKNPSRTAIKLFLLPYDVRDLPPYGKTLLRQKSYASTASTTTQTPAGTTSTSSTTASSTLTGSTATPPPPRILRHAVHVPIHRTKKSVYLGPLVRVVFSSRGADEKERCSVVTEVVGGELNGGGGAEIPSNSRRRGSGITPAR</sequence>
<evidence type="ECO:0000259" key="2">
    <source>
        <dbReference type="SMART" id="SM01177"/>
    </source>
</evidence>
<feature type="compositionally biased region" description="Polar residues" evidence="1">
    <location>
        <begin position="27"/>
        <end position="39"/>
    </location>
</feature>
<dbReference type="AlphaFoldDB" id="A0AAD5TH45"/>
<feature type="compositionally biased region" description="Pro residues" evidence="1">
    <location>
        <begin position="261"/>
        <end position="272"/>
    </location>
</feature>
<feature type="compositionally biased region" description="Pro residues" evidence="1">
    <location>
        <begin position="413"/>
        <end position="427"/>
    </location>
</feature>
<comment type="caution">
    <text evidence="3">The sequence shown here is derived from an EMBL/GenBank/DDBJ whole genome shotgun (WGS) entry which is preliminary data.</text>
</comment>
<dbReference type="EMBL" id="JADGJQ010000118">
    <property type="protein sequence ID" value="KAJ3168695.1"/>
    <property type="molecule type" value="Genomic_DNA"/>
</dbReference>
<feature type="region of interest" description="Disordered" evidence="1">
    <location>
        <begin position="595"/>
        <end position="616"/>
    </location>
</feature>
<feature type="region of interest" description="Disordered" evidence="1">
    <location>
        <begin position="237"/>
        <end position="273"/>
    </location>
</feature>
<feature type="region of interest" description="Disordered" evidence="1">
    <location>
        <begin position="808"/>
        <end position="845"/>
    </location>
</feature>
<feature type="region of interest" description="Disordered" evidence="1">
    <location>
        <begin position="400"/>
        <end position="575"/>
    </location>
</feature>
<dbReference type="InterPro" id="IPR025261">
    <property type="entry name" value="Atos-like_cons_dom"/>
</dbReference>
<feature type="domain" description="Atos-like conserved" evidence="2">
    <location>
        <begin position="626"/>
        <end position="692"/>
    </location>
</feature>
<dbReference type="InterPro" id="IPR051506">
    <property type="entry name" value="ATOS_Transcription_Regulators"/>
</dbReference>
<evidence type="ECO:0000313" key="3">
    <source>
        <dbReference type="EMBL" id="KAJ3168695.1"/>
    </source>
</evidence>
<feature type="compositionally biased region" description="Low complexity" evidence="1">
    <location>
        <begin position="237"/>
        <end position="252"/>
    </location>
</feature>
<dbReference type="Gene3D" id="3.30.900.10">
    <property type="entry name" value="HORMA domain"/>
    <property type="match status" value="1"/>
</dbReference>
<feature type="region of interest" description="Disordered" evidence="1">
    <location>
        <begin position="892"/>
        <end position="916"/>
    </location>
</feature>
<reference evidence="3" key="1">
    <citation type="submission" date="2020-05" db="EMBL/GenBank/DDBJ databases">
        <title>Phylogenomic resolution of chytrid fungi.</title>
        <authorList>
            <person name="Stajich J.E."/>
            <person name="Amses K."/>
            <person name="Simmons R."/>
            <person name="Seto K."/>
            <person name="Myers J."/>
            <person name="Bonds A."/>
            <person name="Quandt C.A."/>
            <person name="Barry K."/>
            <person name="Liu P."/>
            <person name="Grigoriev I."/>
            <person name="Longcore J.E."/>
            <person name="James T.Y."/>
        </authorList>
    </citation>
    <scope>NUCLEOTIDE SEQUENCE</scope>
    <source>
        <strain evidence="3">JEL0379</strain>
    </source>
</reference>
<feature type="compositionally biased region" description="Basic residues" evidence="1">
    <location>
        <begin position="519"/>
        <end position="562"/>
    </location>
</feature>